<gene>
    <name evidence="3" type="ORF">J2853_008157</name>
</gene>
<dbReference type="Pfam" id="PF01471">
    <property type="entry name" value="PG_binding_1"/>
    <property type="match status" value="1"/>
</dbReference>
<feature type="region of interest" description="Disordered" evidence="1">
    <location>
        <begin position="476"/>
        <end position="496"/>
    </location>
</feature>
<reference evidence="3 4" key="1">
    <citation type="submission" date="2023-07" db="EMBL/GenBank/DDBJ databases">
        <title>Sequencing the genomes of 1000 actinobacteria strains.</title>
        <authorList>
            <person name="Klenk H.-P."/>
        </authorList>
    </citation>
    <scope>NUCLEOTIDE SEQUENCE [LARGE SCALE GENOMIC DNA]</scope>
    <source>
        <strain evidence="3 4">DSM 46740</strain>
    </source>
</reference>
<feature type="domain" description="Peptidoglycan binding-like" evidence="2">
    <location>
        <begin position="130"/>
        <end position="165"/>
    </location>
</feature>
<feature type="compositionally biased region" description="Low complexity" evidence="1">
    <location>
        <begin position="269"/>
        <end position="288"/>
    </location>
</feature>
<dbReference type="EMBL" id="JAUSQU010000001">
    <property type="protein sequence ID" value="MDP9848946.1"/>
    <property type="molecule type" value="Genomic_DNA"/>
</dbReference>
<evidence type="ECO:0000313" key="4">
    <source>
        <dbReference type="Proteomes" id="UP001225356"/>
    </source>
</evidence>
<feature type="region of interest" description="Disordered" evidence="1">
    <location>
        <begin position="269"/>
        <end position="303"/>
    </location>
</feature>
<feature type="compositionally biased region" description="Basic and acidic residues" evidence="1">
    <location>
        <begin position="480"/>
        <end position="489"/>
    </location>
</feature>
<dbReference type="RefSeq" id="WP_307566526.1">
    <property type="nucleotide sequence ID" value="NZ_JAUSQU010000001.1"/>
</dbReference>
<dbReference type="SUPFAM" id="SSF47090">
    <property type="entry name" value="PGBD-like"/>
    <property type="match status" value="1"/>
</dbReference>
<keyword evidence="4" id="KW-1185">Reference proteome</keyword>
<protein>
    <submittedName>
        <fullName evidence="3">Peptidoglycan hydrolase-like protein with peptidoglycan-binding domain</fullName>
    </submittedName>
</protein>
<comment type="caution">
    <text evidence="3">The sequence shown here is derived from an EMBL/GenBank/DDBJ whole genome shotgun (WGS) entry which is preliminary data.</text>
</comment>
<evidence type="ECO:0000313" key="3">
    <source>
        <dbReference type="EMBL" id="MDP9848946.1"/>
    </source>
</evidence>
<dbReference type="InterPro" id="IPR036365">
    <property type="entry name" value="PGBD-like_sf"/>
</dbReference>
<dbReference type="Gene3D" id="1.10.101.10">
    <property type="entry name" value="PGBD-like superfamily/PGBD"/>
    <property type="match status" value="1"/>
</dbReference>
<evidence type="ECO:0000256" key="1">
    <source>
        <dbReference type="SAM" id="MobiDB-lite"/>
    </source>
</evidence>
<accession>A0ABT9QRB3</accession>
<sequence>MRSPRRVLGAVLAGVVLIAGGGWAVGTRLRSPADEAALRQPPKPSLITSPVVRRKLTSTVAVSGTLAYGSPLPVTLAGVVGGTAEAQRVTRAPRPGKIAEGSVLMEVNGRPVFALRGKVPMHRTMTPGATGADVRQLQTALRRLGFGAPNTGVFDSATTAAVRRWYAKRGYTAQEPDLTAKQTREQLRQAVQVAEEALLTDRKALEAGRDVLPLKLKLDNARKDLRAAEDTLEEEDSADLTPEETRQVEDLRRAVRAGEEEALAAEQALTAARSPRPLPTAAPETALPTPRPSSALPTAEPEEDRRLLELRASNARQNLESARTALASFGDQASAGKEKRLEELRRTVRLGRESVATAEQALRQARQNSPLQLKVANGGKNVASARSILAEYLKTYGVGVPPGEIVFLPSLPARLDKAEVKPGDAVEGRVATVTSSAFAVTGSVESREAKLLRKGMKATLEIDDETRFPAVLSATGDAARPAEADEKAEGAGAAGASDERLGSVPVLLTPTVTKGLQELIGMPVTVKISVGATENAVLTVPVAAVVTSADGRPRVQVELPGGGDKAGDVEVRTGLTADGTVEVTPVKPGALKEGDRVVVSGV</sequence>
<dbReference type="Gene3D" id="2.40.420.20">
    <property type="match status" value="1"/>
</dbReference>
<proteinExistence type="predicted"/>
<dbReference type="InterPro" id="IPR002477">
    <property type="entry name" value="Peptidoglycan-bd-like"/>
</dbReference>
<feature type="region of interest" description="Disordered" evidence="1">
    <location>
        <begin position="229"/>
        <end position="248"/>
    </location>
</feature>
<dbReference type="Proteomes" id="UP001225356">
    <property type="component" value="Unassembled WGS sequence"/>
</dbReference>
<name>A0ABT9QRB3_9ACTN</name>
<feature type="compositionally biased region" description="Acidic residues" evidence="1">
    <location>
        <begin position="230"/>
        <end position="242"/>
    </location>
</feature>
<evidence type="ECO:0000259" key="2">
    <source>
        <dbReference type="Pfam" id="PF01471"/>
    </source>
</evidence>
<organism evidence="3 4">
    <name type="scientific">Streptosporangium lutulentum</name>
    <dbReference type="NCBI Taxonomy" id="1461250"/>
    <lineage>
        <taxon>Bacteria</taxon>
        <taxon>Bacillati</taxon>
        <taxon>Actinomycetota</taxon>
        <taxon>Actinomycetes</taxon>
        <taxon>Streptosporangiales</taxon>
        <taxon>Streptosporangiaceae</taxon>
        <taxon>Streptosporangium</taxon>
    </lineage>
</organism>
<dbReference type="InterPro" id="IPR036366">
    <property type="entry name" value="PGBDSf"/>
</dbReference>